<keyword evidence="8" id="KW-1185">Reference proteome</keyword>
<proteinExistence type="inferred from homology"/>
<dbReference type="PANTHER" id="PTHR37316">
    <property type="entry name" value="TEICHOIC ACID GLYCEROL-PHOSPHATE PRIMASE"/>
    <property type="match status" value="1"/>
</dbReference>
<evidence type="ECO:0000256" key="2">
    <source>
        <dbReference type="ARBA" id="ARBA00010488"/>
    </source>
</evidence>
<organism evidence="7 8">
    <name type="scientific">Methanobrevibacter gottschalkii DSM 11977</name>
    <dbReference type="NCBI Taxonomy" id="1122229"/>
    <lineage>
        <taxon>Archaea</taxon>
        <taxon>Methanobacteriati</taxon>
        <taxon>Methanobacteriota</taxon>
        <taxon>Methanomada group</taxon>
        <taxon>Methanobacteria</taxon>
        <taxon>Methanobacteriales</taxon>
        <taxon>Methanobacteriaceae</taxon>
        <taxon>Methanobrevibacter</taxon>
    </lineage>
</organism>
<evidence type="ECO:0000313" key="7">
    <source>
        <dbReference type="EMBL" id="RPF52016.1"/>
    </source>
</evidence>
<accession>A0A3N5B2Z4</accession>
<evidence type="ECO:0000313" key="8">
    <source>
        <dbReference type="Proteomes" id="UP000271783"/>
    </source>
</evidence>
<dbReference type="Gene3D" id="3.40.50.12580">
    <property type="match status" value="1"/>
</dbReference>
<protein>
    <submittedName>
        <fullName evidence="7">CDP-glycerol glycerophosphotransferase (TagB/SpsB family)</fullName>
    </submittedName>
</protein>
<reference evidence="7 8" key="1">
    <citation type="submission" date="2018-11" db="EMBL/GenBank/DDBJ databases">
        <title>Genomic Encyclopedia of Type Strains, Phase IV (KMG-IV): sequencing the most valuable type-strain genomes for metagenomic binning, comparative biology and taxonomic classification.</title>
        <authorList>
            <person name="Goeker M."/>
        </authorList>
    </citation>
    <scope>NUCLEOTIDE SEQUENCE [LARGE SCALE GENOMIC DNA]</scope>
    <source>
        <strain evidence="7 8">DSM 11977</strain>
    </source>
</reference>
<dbReference type="InterPro" id="IPR043149">
    <property type="entry name" value="TagF_N"/>
</dbReference>
<dbReference type="SUPFAM" id="SSF53756">
    <property type="entry name" value="UDP-Glycosyltransferase/glycogen phosphorylase"/>
    <property type="match status" value="1"/>
</dbReference>
<dbReference type="InterPro" id="IPR051612">
    <property type="entry name" value="Teichoic_Acid_Biosynth"/>
</dbReference>
<name>A0A3N5B2Z4_9EURY</name>
<comment type="similarity">
    <text evidence="2">Belongs to the CDP-glycerol glycerophosphotransferase family.</text>
</comment>
<evidence type="ECO:0000256" key="3">
    <source>
        <dbReference type="ARBA" id="ARBA00022475"/>
    </source>
</evidence>
<evidence type="ECO:0000256" key="6">
    <source>
        <dbReference type="ARBA" id="ARBA00023136"/>
    </source>
</evidence>
<dbReference type="Gene3D" id="3.40.50.11820">
    <property type="match status" value="1"/>
</dbReference>
<keyword evidence="6" id="KW-0472">Membrane</keyword>
<dbReference type="EMBL" id="RKRG01000002">
    <property type="protein sequence ID" value="RPF52016.1"/>
    <property type="molecule type" value="Genomic_DNA"/>
</dbReference>
<dbReference type="PANTHER" id="PTHR37316:SF3">
    <property type="entry name" value="TEICHOIC ACID GLYCEROL-PHOSPHATE TRANSFERASE"/>
    <property type="match status" value="1"/>
</dbReference>
<dbReference type="AlphaFoldDB" id="A0A3N5B2Z4"/>
<dbReference type="Pfam" id="PF04464">
    <property type="entry name" value="Glyphos_transf"/>
    <property type="match status" value="1"/>
</dbReference>
<dbReference type="Proteomes" id="UP000271783">
    <property type="component" value="Unassembled WGS sequence"/>
</dbReference>
<dbReference type="GO" id="GO:0047355">
    <property type="term" value="F:CDP-glycerol glycerophosphotransferase activity"/>
    <property type="evidence" value="ECO:0007669"/>
    <property type="project" value="InterPro"/>
</dbReference>
<dbReference type="GO" id="GO:0005886">
    <property type="term" value="C:plasma membrane"/>
    <property type="evidence" value="ECO:0007669"/>
    <property type="project" value="UniProtKB-SubCell"/>
</dbReference>
<dbReference type="InterPro" id="IPR043148">
    <property type="entry name" value="TagF_C"/>
</dbReference>
<keyword evidence="5" id="KW-0777">Teichoic acid biosynthesis</keyword>
<sequence length="565" mass="66602">MALIGKINNLKECLDNTKIYDSYYSAEIDESIIYLESRNGMDFTGNIFRITEELSTGKYGNFKIYVYAAKSIKAKIELFKRNYNLKITKIITDEDEATKILHKAKYIFTDSGIRYKYVKKPGQIFVNTWHGTPLKLMGFDNPSEKHNVGIIQRSFLFSDYILFPNEYMLDRMSHAYMIDKVYGGTFLLEGYPRNSVFLKDNSNYKEKLNLKDKEVFVYMPTFKGIVNNRKDEKQKNDVNKFLNKLNSKLNDNQILFVKFHPYNQSKIDFSKFNHIKEYPKNFENYDILNAADVLITDYSSVFFDFASTRRKIIIFNYDQDEYLKDRGLYFPLEDLPFPKVQNINDLVCELNSPKNYDDTKFTEEYCKYDSTNSAEHICETVINGKIECDYKIISNANKNILIYLGSMENNQAKSQLIQILENTDDNINIFLSFKPWNKNIKENHLNLLKDIPNTIEFLPLSYNLTPTFKEKVELNRFIKKGTDLNLELTEMFNRNYKRQYGDFKFDLIIDFISNDPEQSLTYACSNSKNAIIINEETQPKVYNQFNKIYRLSEFNIKNICDEIIR</sequence>
<comment type="caution">
    <text evidence="7">The sequence shown here is derived from an EMBL/GenBank/DDBJ whole genome shotgun (WGS) entry which is preliminary data.</text>
</comment>
<keyword evidence="4 7" id="KW-0808">Transferase</keyword>
<dbReference type="RefSeq" id="WP_123833422.1">
    <property type="nucleotide sequence ID" value="NZ_RKRG01000002.1"/>
</dbReference>
<evidence type="ECO:0000256" key="4">
    <source>
        <dbReference type="ARBA" id="ARBA00022679"/>
    </source>
</evidence>
<dbReference type="InterPro" id="IPR007554">
    <property type="entry name" value="Glycerophosphate_synth"/>
</dbReference>
<keyword evidence="3" id="KW-1003">Cell membrane</keyword>
<evidence type="ECO:0000256" key="1">
    <source>
        <dbReference type="ARBA" id="ARBA00004202"/>
    </source>
</evidence>
<evidence type="ECO:0000256" key="5">
    <source>
        <dbReference type="ARBA" id="ARBA00022944"/>
    </source>
</evidence>
<comment type="subcellular location">
    <subcellularLocation>
        <location evidence="1">Cell membrane</location>
        <topology evidence="1">Peripheral membrane protein</topology>
    </subcellularLocation>
</comment>
<gene>
    <name evidence="7" type="ORF">EDC42_1360</name>
</gene>